<dbReference type="SMART" id="SM00642">
    <property type="entry name" value="Aamy"/>
    <property type="match status" value="1"/>
</dbReference>
<dbReference type="InterPro" id="IPR034836">
    <property type="entry name" value="CBM20_glucoamylase"/>
</dbReference>
<keyword evidence="7 16" id="KW-0378">Hydrolase</keyword>
<evidence type="ECO:0000259" key="15">
    <source>
        <dbReference type="PROSITE" id="PS51166"/>
    </source>
</evidence>
<dbReference type="EMBL" id="MU865053">
    <property type="protein sequence ID" value="KAK4458893.1"/>
    <property type="molecule type" value="Genomic_DNA"/>
</dbReference>
<dbReference type="InterPro" id="IPR015340">
    <property type="entry name" value="A_amylase_C_dom"/>
</dbReference>
<organism evidence="16 17">
    <name type="scientific">Cladorrhinum samala</name>
    <dbReference type="NCBI Taxonomy" id="585594"/>
    <lineage>
        <taxon>Eukaryota</taxon>
        <taxon>Fungi</taxon>
        <taxon>Dikarya</taxon>
        <taxon>Ascomycota</taxon>
        <taxon>Pezizomycotina</taxon>
        <taxon>Sordariomycetes</taxon>
        <taxon>Sordariomycetidae</taxon>
        <taxon>Sordariales</taxon>
        <taxon>Podosporaceae</taxon>
        <taxon>Cladorrhinum</taxon>
    </lineage>
</organism>
<dbReference type="PROSITE" id="PS51166">
    <property type="entry name" value="CBM20"/>
    <property type="match status" value="1"/>
</dbReference>
<dbReference type="InterPro" id="IPR013784">
    <property type="entry name" value="Carb-bd-like_fold"/>
</dbReference>
<sequence length="626" mass="67388">MKFLTIATALLSGLTGVVGLSAAEWRKQSIYQVVTDRFARTDNSTTASCVTTQQVYCGGTWRGLISKLDYIKGMGFTAVWISPVVKQIDGNSRDGSSYHGYWAKDIWALNPAFGTADDLKALSAALHARGMYLMVDIVTNHMAYMGCAACVDYGSLSPFSSSSYYHSPCWINYNSQTSVETCWQGSDVVSLPDLRTESAEVRRIWNDWISQMVSTYSIDGLRVDSMKHVETSFWSGFNSAAGVYLIGEVFNGDPLYVAPYQNYMDGVMDYPSYYWILRAFQSTSGSIAGLVNGLNTLKGAAKDLSLYGSFLENHDVERFASFTNDMALTKNAIAFTMLKDGIPIIYQGQEHQYAGGATPNNREAVWFSGYSTNSELYKWITKLNQIRSRAIADDPRYLTYNAFPIYSDSRSVAVRKGYTGSQVVGVYTNAGSSSSSVTVTLSSSATGFEANQRLVDVMSCSTLTADSSGGISVTLNGGLPRILYPLARLSGSAICPDLTGNNPTTTATPVSSSAAPTSTSLPGCALATADITFNHRVTTVYGESIKIVGNVAALGNWVPASGVALGASQYTASNPVWSGTVKLAPGTVVQYKFVKISSSGAATWESDPNRSYTVPCAAATVTSSWK</sequence>
<dbReference type="GO" id="GO:0004556">
    <property type="term" value="F:alpha-amylase activity"/>
    <property type="evidence" value="ECO:0007669"/>
    <property type="project" value="UniProtKB-EC"/>
</dbReference>
<dbReference type="Gene3D" id="3.20.20.80">
    <property type="entry name" value="Glycosidases"/>
    <property type="match status" value="1"/>
</dbReference>
<keyword evidence="6 14" id="KW-0732">Signal</keyword>
<dbReference type="Gene3D" id="2.60.40.1180">
    <property type="entry name" value="Golgi alpha-mannosidase II"/>
    <property type="match status" value="1"/>
</dbReference>
<feature type="signal peptide" evidence="14">
    <location>
        <begin position="1"/>
        <end position="19"/>
    </location>
</feature>
<evidence type="ECO:0000256" key="4">
    <source>
        <dbReference type="ARBA" id="ARBA00012595"/>
    </source>
</evidence>
<protein>
    <recommendedName>
        <fullName evidence="4">alpha-amylase</fullName>
        <ecNumber evidence="4">3.2.1.1</ecNumber>
    </recommendedName>
</protein>
<dbReference type="Gene3D" id="2.60.40.10">
    <property type="entry name" value="Immunoglobulins"/>
    <property type="match status" value="1"/>
</dbReference>
<dbReference type="FunFam" id="3.20.20.80:FF:000120">
    <property type="entry name" value="Alpha-amylase A"/>
    <property type="match status" value="1"/>
</dbReference>
<evidence type="ECO:0000256" key="11">
    <source>
        <dbReference type="ARBA" id="ARBA00023277"/>
    </source>
</evidence>
<dbReference type="FunFam" id="2.60.40.10:FF:000552">
    <property type="entry name" value="Related to glucoamylase"/>
    <property type="match status" value="1"/>
</dbReference>
<evidence type="ECO:0000256" key="8">
    <source>
        <dbReference type="ARBA" id="ARBA00022837"/>
    </source>
</evidence>
<dbReference type="InterPro" id="IPR017853">
    <property type="entry name" value="GH"/>
</dbReference>
<evidence type="ECO:0000313" key="16">
    <source>
        <dbReference type="EMBL" id="KAK4458893.1"/>
    </source>
</evidence>
<proteinExistence type="inferred from homology"/>
<evidence type="ECO:0000256" key="2">
    <source>
        <dbReference type="ARBA" id="ARBA00001913"/>
    </source>
</evidence>
<dbReference type="GO" id="GO:0005509">
    <property type="term" value="F:calcium ion binding"/>
    <property type="evidence" value="ECO:0007669"/>
    <property type="project" value="InterPro"/>
</dbReference>
<dbReference type="PANTHER" id="PTHR10357">
    <property type="entry name" value="ALPHA-AMYLASE FAMILY MEMBER"/>
    <property type="match status" value="1"/>
</dbReference>
<comment type="cofactor">
    <cofactor evidence="2">
        <name>Ca(2+)</name>
        <dbReference type="ChEBI" id="CHEBI:29108"/>
    </cofactor>
</comment>
<comment type="similarity">
    <text evidence="3">Belongs to the glycosyl hydrolase 13 family.</text>
</comment>
<evidence type="ECO:0000256" key="5">
    <source>
        <dbReference type="ARBA" id="ARBA00022723"/>
    </source>
</evidence>
<accession>A0AAV9HGX8</accession>
<dbReference type="SMART" id="SM01065">
    <property type="entry name" value="CBM_2"/>
    <property type="match status" value="1"/>
</dbReference>
<comment type="catalytic activity">
    <reaction evidence="1">
        <text>Endohydrolysis of (1-&gt;4)-alpha-D-glucosidic linkages in polysaccharides containing three or more (1-&gt;4)-alpha-linked D-glucose units.</text>
        <dbReference type="EC" id="3.2.1.1"/>
    </reaction>
</comment>
<gene>
    <name evidence="16" type="ORF">QBC42DRAFT_349271</name>
</gene>
<dbReference type="GO" id="GO:2001070">
    <property type="term" value="F:starch binding"/>
    <property type="evidence" value="ECO:0007669"/>
    <property type="project" value="InterPro"/>
</dbReference>
<reference evidence="16" key="2">
    <citation type="submission" date="2023-06" db="EMBL/GenBank/DDBJ databases">
        <authorList>
            <consortium name="Lawrence Berkeley National Laboratory"/>
            <person name="Mondo S.J."/>
            <person name="Hensen N."/>
            <person name="Bonometti L."/>
            <person name="Westerberg I."/>
            <person name="Brannstrom I.O."/>
            <person name="Guillou S."/>
            <person name="Cros-Aarteil S."/>
            <person name="Calhoun S."/>
            <person name="Haridas S."/>
            <person name="Kuo A."/>
            <person name="Pangilinan J."/>
            <person name="Riley R."/>
            <person name="Labutti K."/>
            <person name="Andreopoulos B."/>
            <person name="Lipzen A."/>
            <person name="Chen C."/>
            <person name="Yanf M."/>
            <person name="Daum C."/>
            <person name="Ng V."/>
            <person name="Clum A."/>
            <person name="Steindorff A."/>
            <person name="Ohm R."/>
            <person name="Martin F."/>
            <person name="Silar P."/>
            <person name="Natvig D."/>
            <person name="Lalanne C."/>
            <person name="Gautier V."/>
            <person name="Ament-Velasquez S.L."/>
            <person name="Kruys A."/>
            <person name="Hutchinson M.I."/>
            <person name="Powell A.J."/>
            <person name="Barry K."/>
            <person name="Miller A.N."/>
            <person name="Grigoriev I.V."/>
            <person name="Debuchy R."/>
            <person name="Gladieux P."/>
            <person name="Thoren M.H."/>
            <person name="Johannesson H."/>
        </authorList>
    </citation>
    <scope>NUCLEOTIDE SEQUENCE</scope>
    <source>
        <strain evidence="16">PSN324</strain>
    </source>
</reference>
<dbReference type="Pfam" id="PF00686">
    <property type="entry name" value="CBM_20"/>
    <property type="match status" value="1"/>
</dbReference>
<keyword evidence="17" id="KW-1185">Reference proteome</keyword>
<feature type="domain" description="CBM20" evidence="15">
    <location>
        <begin position="523"/>
        <end position="626"/>
    </location>
</feature>
<name>A0AAV9HGX8_9PEZI</name>
<reference evidence="16" key="1">
    <citation type="journal article" date="2023" name="Mol. Phylogenet. Evol.">
        <title>Genome-scale phylogeny and comparative genomics of the fungal order Sordariales.</title>
        <authorList>
            <person name="Hensen N."/>
            <person name="Bonometti L."/>
            <person name="Westerberg I."/>
            <person name="Brannstrom I.O."/>
            <person name="Guillou S."/>
            <person name="Cros-Aarteil S."/>
            <person name="Calhoun S."/>
            <person name="Haridas S."/>
            <person name="Kuo A."/>
            <person name="Mondo S."/>
            <person name="Pangilinan J."/>
            <person name="Riley R."/>
            <person name="LaButti K."/>
            <person name="Andreopoulos B."/>
            <person name="Lipzen A."/>
            <person name="Chen C."/>
            <person name="Yan M."/>
            <person name="Daum C."/>
            <person name="Ng V."/>
            <person name="Clum A."/>
            <person name="Steindorff A."/>
            <person name="Ohm R.A."/>
            <person name="Martin F."/>
            <person name="Silar P."/>
            <person name="Natvig D.O."/>
            <person name="Lalanne C."/>
            <person name="Gautier V."/>
            <person name="Ament-Velasquez S.L."/>
            <person name="Kruys A."/>
            <person name="Hutchinson M.I."/>
            <person name="Powell A.J."/>
            <person name="Barry K."/>
            <person name="Miller A.N."/>
            <person name="Grigoriev I.V."/>
            <person name="Debuchy R."/>
            <person name="Gladieux P."/>
            <person name="Hiltunen Thoren M."/>
            <person name="Johannesson H."/>
        </authorList>
    </citation>
    <scope>NUCLEOTIDE SEQUENCE</scope>
    <source>
        <strain evidence="16">PSN324</strain>
    </source>
</reference>
<evidence type="ECO:0000256" key="3">
    <source>
        <dbReference type="ARBA" id="ARBA00008061"/>
    </source>
</evidence>
<dbReference type="Pfam" id="PF00128">
    <property type="entry name" value="Alpha-amylase"/>
    <property type="match status" value="1"/>
</dbReference>
<evidence type="ECO:0000313" key="17">
    <source>
        <dbReference type="Proteomes" id="UP001321749"/>
    </source>
</evidence>
<evidence type="ECO:0000256" key="9">
    <source>
        <dbReference type="ARBA" id="ARBA00023157"/>
    </source>
</evidence>
<evidence type="ECO:0000256" key="7">
    <source>
        <dbReference type="ARBA" id="ARBA00022801"/>
    </source>
</evidence>
<dbReference type="EC" id="3.2.1.1" evidence="4"/>
<keyword evidence="5" id="KW-0479">Metal-binding</keyword>
<dbReference type="InterPro" id="IPR006047">
    <property type="entry name" value="GH13_cat_dom"/>
</dbReference>
<evidence type="ECO:0000256" key="1">
    <source>
        <dbReference type="ARBA" id="ARBA00000548"/>
    </source>
</evidence>
<dbReference type="SUPFAM" id="SSF51011">
    <property type="entry name" value="Glycosyl hydrolase domain"/>
    <property type="match status" value="1"/>
</dbReference>
<evidence type="ECO:0000256" key="14">
    <source>
        <dbReference type="SAM" id="SignalP"/>
    </source>
</evidence>
<dbReference type="Proteomes" id="UP001321749">
    <property type="component" value="Unassembled WGS sequence"/>
</dbReference>
<dbReference type="AlphaFoldDB" id="A0AAV9HGX8"/>
<feature type="chain" id="PRO_5043687265" description="alpha-amylase" evidence="14">
    <location>
        <begin position="20"/>
        <end position="626"/>
    </location>
</feature>
<evidence type="ECO:0000256" key="6">
    <source>
        <dbReference type="ARBA" id="ARBA00022729"/>
    </source>
</evidence>
<keyword evidence="10" id="KW-0325">Glycoprotein</keyword>
<dbReference type="GO" id="GO:0000272">
    <property type="term" value="P:polysaccharide catabolic process"/>
    <property type="evidence" value="ECO:0007669"/>
    <property type="project" value="UniProtKB-KW"/>
</dbReference>
<evidence type="ECO:0000256" key="10">
    <source>
        <dbReference type="ARBA" id="ARBA00023180"/>
    </source>
</evidence>
<comment type="caution">
    <text evidence="16">The sequence shown here is derived from an EMBL/GenBank/DDBJ whole genome shotgun (WGS) entry which is preliminary data.</text>
</comment>
<dbReference type="SUPFAM" id="SSF49452">
    <property type="entry name" value="Starch-binding domain-like"/>
    <property type="match status" value="1"/>
</dbReference>
<keyword evidence="8" id="KW-0106">Calcium</keyword>
<keyword evidence="9" id="KW-1015">Disulfide bond</keyword>
<dbReference type="InterPro" id="IPR013780">
    <property type="entry name" value="Glyco_hydro_b"/>
</dbReference>
<dbReference type="CDD" id="cd05811">
    <property type="entry name" value="CBM20_glucoamylase"/>
    <property type="match status" value="1"/>
</dbReference>
<dbReference type="InterPro" id="IPR002044">
    <property type="entry name" value="CBM20"/>
</dbReference>
<dbReference type="InterPro" id="IPR013783">
    <property type="entry name" value="Ig-like_fold"/>
</dbReference>
<dbReference type="SUPFAM" id="SSF51445">
    <property type="entry name" value="(Trans)glycosidases"/>
    <property type="match status" value="1"/>
</dbReference>
<dbReference type="CDD" id="cd11319">
    <property type="entry name" value="AmyAc_euk_AmyA"/>
    <property type="match status" value="1"/>
</dbReference>
<evidence type="ECO:0000256" key="13">
    <source>
        <dbReference type="ARBA" id="ARBA00023326"/>
    </source>
</evidence>
<dbReference type="Pfam" id="PF09260">
    <property type="entry name" value="A_amylase_dom_C"/>
    <property type="match status" value="1"/>
</dbReference>
<keyword evidence="12" id="KW-0326">Glycosidase</keyword>
<dbReference type="PANTHER" id="PTHR10357:SF215">
    <property type="entry name" value="ALPHA-AMYLASE 1"/>
    <property type="match status" value="1"/>
</dbReference>
<keyword evidence="13" id="KW-0624">Polysaccharide degradation</keyword>
<evidence type="ECO:0000256" key="12">
    <source>
        <dbReference type="ARBA" id="ARBA00023295"/>
    </source>
</evidence>
<keyword evidence="11" id="KW-0119">Carbohydrate metabolism</keyword>